<dbReference type="AlphaFoldDB" id="A0AB39BW99"/>
<sequence>MAKLNFRKSVKLGNSGVRLNLSKRGVGMSTGVKGLRVGVGPSGARARASLPGTGLYMEKRMGASKRKATSKPSVDHPSNEAILNDYQAIVQDLQSYHKESVTPINWHEVIQNSPFAGEIGPRERQKRAELNDYQPNFFVRLFRLEGMKRKSLEQEIQRAMEEDKKAYENWLAEKELGEGVLQGDRATLEKLIQTKSTFYRNQAMAREIVVGIEERNGKMVGHVSIYALLDEEFPEFELSLTKTGKLSEKKLTKTKYYELLSNHVCSVTIRVMRELFDLTPVDELIINVYKKELDTAVGREKEMVILTLNVTRREVEPIHFAMIQPFDMISNLENHRMTFRKTKGFAEVEGLM</sequence>
<evidence type="ECO:0000313" key="2">
    <source>
        <dbReference type="EMBL" id="XDI37963.1"/>
    </source>
</evidence>
<dbReference type="RefSeq" id="WP_368505289.1">
    <property type="nucleotide sequence ID" value="NZ_CP162551.1"/>
</dbReference>
<evidence type="ECO:0000259" key="1">
    <source>
        <dbReference type="Pfam" id="PF14020"/>
    </source>
</evidence>
<dbReference type="EMBL" id="CP162551">
    <property type="protein sequence ID" value="XDI37963.1"/>
    <property type="molecule type" value="Genomic_DNA"/>
</dbReference>
<protein>
    <submittedName>
        <fullName evidence="2">DUF4236 domain-containing protein</fullName>
    </submittedName>
</protein>
<proteinExistence type="predicted"/>
<organism evidence="2">
    <name type="scientific">Alkalihalophilus sp. As8PL</name>
    <dbReference type="NCBI Taxonomy" id="3237103"/>
    <lineage>
        <taxon>Bacteria</taxon>
        <taxon>Bacillati</taxon>
        <taxon>Bacillota</taxon>
        <taxon>Bacilli</taxon>
        <taxon>Bacillales</taxon>
        <taxon>Bacillaceae</taxon>
        <taxon>Alkalihalophilus</taxon>
    </lineage>
</organism>
<feature type="domain" description="DUF4236" evidence="1">
    <location>
        <begin position="4"/>
        <end position="56"/>
    </location>
</feature>
<accession>A0AB39BW99</accession>
<dbReference type="InterPro" id="IPR025330">
    <property type="entry name" value="DUF4236"/>
</dbReference>
<reference evidence="2" key="1">
    <citation type="submission" date="2024-07" db="EMBL/GenBank/DDBJ databases">
        <title>Identification and characteristics of an arsenic-resistant bacterial isolate, which belongs to a novel species.</title>
        <authorList>
            <person name="Juszczyk A."/>
            <person name="Kowalczyk A."/>
            <person name="Was K."/>
            <person name="Kosowicz W."/>
            <person name="Budzyn A."/>
            <person name="Latowski D."/>
        </authorList>
    </citation>
    <scope>NUCLEOTIDE SEQUENCE</scope>
    <source>
        <strain evidence="2">As8PL</strain>
    </source>
</reference>
<dbReference type="Pfam" id="PF14020">
    <property type="entry name" value="DUF4236"/>
    <property type="match status" value="1"/>
</dbReference>
<name>A0AB39BW99_9BACI</name>
<gene>
    <name evidence="2" type="ORF">AB3N04_06505</name>
</gene>